<dbReference type="AlphaFoldDB" id="A0A7J6W213"/>
<reference evidence="2 3" key="1">
    <citation type="submission" date="2020-06" db="EMBL/GenBank/DDBJ databases">
        <title>Transcriptomic and genomic resources for Thalictrum thalictroides and T. hernandezii: Facilitating candidate gene discovery in an emerging model plant lineage.</title>
        <authorList>
            <person name="Arias T."/>
            <person name="Riano-Pachon D.M."/>
            <person name="Di Stilio V.S."/>
        </authorList>
    </citation>
    <scope>NUCLEOTIDE SEQUENCE [LARGE SCALE GENOMIC DNA]</scope>
    <source>
        <strain evidence="3">cv. WT478/WT964</strain>
        <tissue evidence="2">Leaves</tissue>
    </source>
</reference>
<dbReference type="Proteomes" id="UP000554482">
    <property type="component" value="Unassembled WGS sequence"/>
</dbReference>
<organism evidence="2 3">
    <name type="scientific">Thalictrum thalictroides</name>
    <name type="common">Rue-anemone</name>
    <name type="synonym">Anemone thalictroides</name>
    <dbReference type="NCBI Taxonomy" id="46969"/>
    <lineage>
        <taxon>Eukaryota</taxon>
        <taxon>Viridiplantae</taxon>
        <taxon>Streptophyta</taxon>
        <taxon>Embryophyta</taxon>
        <taxon>Tracheophyta</taxon>
        <taxon>Spermatophyta</taxon>
        <taxon>Magnoliopsida</taxon>
        <taxon>Ranunculales</taxon>
        <taxon>Ranunculaceae</taxon>
        <taxon>Thalictroideae</taxon>
        <taxon>Thalictrum</taxon>
    </lineage>
</organism>
<dbReference type="EMBL" id="JABWDY010022831">
    <property type="protein sequence ID" value="KAF5191419.1"/>
    <property type="molecule type" value="Genomic_DNA"/>
</dbReference>
<comment type="caution">
    <text evidence="2">The sequence shown here is derived from an EMBL/GenBank/DDBJ whole genome shotgun (WGS) entry which is preliminary data.</text>
</comment>
<keyword evidence="3" id="KW-1185">Reference proteome</keyword>
<feature type="region of interest" description="Disordered" evidence="1">
    <location>
        <begin position="40"/>
        <end position="67"/>
    </location>
</feature>
<protein>
    <submittedName>
        <fullName evidence="2">Uncharacterized protein</fullName>
    </submittedName>
</protein>
<gene>
    <name evidence="2" type="ORF">FRX31_018998</name>
</gene>
<evidence type="ECO:0000313" key="3">
    <source>
        <dbReference type="Proteomes" id="UP000554482"/>
    </source>
</evidence>
<evidence type="ECO:0000313" key="2">
    <source>
        <dbReference type="EMBL" id="KAF5191419.1"/>
    </source>
</evidence>
<sequence>MLFRTEQVVYNVGLSFLINPQFSFTSLERDYASVEREGERDRARLAEGRSQRYRTHQTATKGLGFKY</sequence>
<accession>A0A7J6W213</accession>
<proteinExistence type="predicted"/>
<evidence type="ECO:0000256" key="1">
    <source>
        <dbReference type="SAM" id="MobiDB-lite"/>
    </source>
</evidence>
<feature type="compositionally biased region" description="Basic and acidic residues" evidence="1">
    <location>
        <begin position="40"/>
        <end position="50"/>
    </location>
</feature>
<name>A0A7J6W213_THATH</name>